<dbReference type="EMBL" id="FRBI01000023">
    <property type="protein sequence ID" value="SHN15761.1"/>
    <property type="molecule type" value="Genomic_DNA"/>
</dbReference>
<dbReference type="Gene3D" id="1.10.3300.10">
    <property type="entry name" value="Jann2411-like domain"/>
    <property type="match status" value="1"/>
</dbReference>
<evidence type="ECO:0000256" key="1">
    <source>
        <dbReference type="SAM" id="MobiDB-lite"/>
    </source>
</evidence>
<keyword evidence="4" id="KW-1185">Reference proteome</keyword>
<sequence>MRSMTENVTATAVRAAADAAAGAPRVRPGDVPPEPAAAPHGQPHVPPPAPGADLYAALDFANSAIAVPSGQVIDLLATPAAAEEWLAGHGLAPAGAGLQEVCAARLRGLRDQVRALIAARVGERPAPVAALAAVNDALTRAPAARLLRWDAERGLHREASHPVTQITEHALAALAADVADLLTGPDADRLTACGSAPCTRYLLRHGRRHWCSTRCGDRARAARAYARRTRPAAP</sequence>
<accession>A0A1M7PG89</accession>
<feature type="compositionally biased region" description="Low complexity" evidence="1">
    <location>
        <begin position="16"/>
        <end position="26"/>
    </location>
</feature>
<evidence type="ECO:0000313" key="4">
    <source>
        <dbReference type="Proteomes" id="UP000184111"/>
    </source>
</evidence>
<name>A0A1M7PG89_9ACTN</name>
<evidence type="ECO:0000259" key="2">
    <source>
        <dbReference type="Pfam" id="PF11706"/>
    </source>
</evidence>
<dbReference type="InterPro" id="IPR021005">
    <property type="entry name" value="Znf_CGNR"/>
</dbReference>
<dbReference type="Pfam" id="PF11706">
    <property type="entry name" value="zf-CGNR"/>
    <property type="match status" value="1"/>
</dbReference>
<protein>
    <submittedName>
        <fullName evidence="3">Conserved protein containing a Zn-ribbon-like motif, possibly RNA-binding</fullName>
    </submittedName>
</protein>
<feature type="region of interest" description="Disordered" evidence="1">
    <location>
        <begin position="16"/>
        <end position="50"/>
    </location>
</feature>
<proteinExistence type="predicted"/>
<reference evidence="3 4" key="1">
    <citation type="submission" date="2016-11" db="EMBL/GenBank/DDBJ databases">
        <authorList>
            <person name="Jaros S."/>
            <person name="Januszkiewicz K."/>
            <person name="Wedrychowicz H."/>
        </authorList>
    </citation>
    <scope>NUCLEOTIDE SEQUENCE [LARGE SCALE GENOMIC DNA]</scope>
    <source>
        <strain evidence="3 4">CGMCC 4.2025</strain>
    </source>
</reference>
<dbReference type="STRING" id="310782.SAMN05216499_12337"/>
<dbReference type="InterPro" id="IPR023286">
    <property type="entry name" value="ABATE_dom_sf"/>
</dbReference>
<dbReference type="PANTHER" id="PTHR35525:SF3">
    <property type="entry name" value="BLL6575 PROTEIN"/>
    <property type="match status" value="1"/>
</dbReference>
<dbReference type="InterPro" id="IPR010852">
    <property type="entry name" value="ABATE"/>
</dbReference>
<evidence type="ECO:0000313" key="3">
    <source>
        <dbReference type="EMBL" id="SHN15761.1"/>
    </source>
</evidence>
<dbReference type="PANTHER" id="PTHR35525">
    <property type="entry name" value="BLL6575 PROTEIN"/>
    <property type="match status" value="1"/>
</dbReference>
<organism evidence="3 4">
    <name type="scientific">Actinacidiphila paucisporea</name>
    <dbReference type="NCBI Taxonomy" id="310782"/>
    <lineage>
        <taxon>Bacteria</taxon>
        <taxon>Bacillati</taxon>
        <taxon>Actinomycetota</taxon>
        <taxon>Actinomycetes</taxon>
        <taxon>Kitasatosporales</taxon>
        <taxon>Streptomycetaceae</taxon>
        <taxon>Actinacidiphila</taxon>
    </lineage>
</organism>
<gene>
    <name evidence="3" type="ORF">SAMN05216499_12337</name>
</gene>
<dbReference type="Pfam" id="PF07336">
    <property type="entry name" value="ABATE"/>
    <property type="match status" value="1"/>
</dbReference>
<dbReference type="Proteomes" id="UP000184111">
    <property type="component" value="Unassembled WGS sequence"/>
</dbReference>
<dbReference type="SUPFAM" id="SSF160904">
    <property type="entry name" value="Jann2411-like"/>
    <property type="match status" value="1"/>
</dbReference>
<feature type="domain" description="Zinc finger CGNR" evidence="2">
    <location>
        <begin position="189"/>
        <end position="228"/>
    </location>
</feature>
<dbReference type="AlphaFoldDB" id="A0A1M7PG89"/>